<dbReference type="PANTHER" id="PTHR10587">
    <property type="entry name" value="GLYCOSYL TRANSFERASE-RELATED"/>
    <property type="match status" value="1"/>
</dbReference>
<protein>
    <recommendedName>
        <fullName evidence="1">NodB homology domain-containing protein</fullName>
    </recommendedName>
</protein>
<accession>A0A094PTN8</accession>
<dbReference type="CDD" id="cd10917">
    <property type="entry name" value="CE4_NodB_like_6s_7s"/>
    <property type="match status" value="1"/>
</dbReference>
<dbReference type="EMBL" id="JNSL01000203">
    <property type="protein sequence ID" value="KGA13039.1"/>
    <property type="molecule type" value="Genomic_DNA"/>
</dbReference>
<dbReference type="Pfam" id="PF01522">
    <property type="entry name" value="Polysacc_deac_1"/>
    <property type="match status" value="1"/>
</dbReference>
<organism evidence="2">
    <name type="scientific">freshwater metagenome</name>
    <dbReference type="NCBI Taxonomy" id="449393"/>
    <lineage>
        <taxon>unclassified sequences</taxon>
        <taxon>metagenomes</taxon>
        <taxon>ecological metagenomes</taxon>
    </lineage>
</organism>
<dbReference type="InterPro" id="IPR050248">
    <property type="entry name" value="Polysacc_deacetylase_ArnD"/>
</dbReference>
<dbReference type="AlphaFoldDB" id="A0A094PTN8"/>
<feature type="domain" description="NodB homology" evidence="1">
    <location>
        <begin position="13"/>
        <end position="191"/>
    </location>
</feature>
<reference evidence="2" key="1">
    <citation type="submission" date="2014-06" db="EMBL/GenBank/DDBJ databases">
        <title>Key roles for freshwater Actinobacteria revealed by deep metagenomic sequencing.</title>
        <authorList>
            <person name="Ghai R."/>
            <person name="Mizuno C.M."/>
            <person name="Picazo A."/>
            <person name="Camacho A."/>
            <person name="Rodriguez-Valera F."/>
        </authorList>
    </citation>
    <scope>NUCLEOTIDE SEQUENCE</scope>
</reference>
<comment type="caution">
    <text evidence="2">The sequence shown here is derived from an EMBL/GenBank/DDBJ whole genome shotgun (WGS) entry which is preliminary data.</text>
</comment>
<dbReference type="GO" id="GO:0005975">
    <property type="term" value="P:carbohydrate metabolic process"/>
    <property type="evidence" value="ECO:0007669"/>
    <property type="project" value="InterPro"/>
</dbReference>
<proteinExistence type="predicted"/>
<dbReference type="InterPro" id="IPR002509">
    <property type="entry name" value="NODB_dom"/>
</dbReference>
<evidence type="ECO:0000259" key="1">
    <source>
        <dbReference type="PROSITE" id="PS51677"/>
    </source>
</evidence>
<evidence type="ECO:0000313" key="2">
    <source>
        <dbReference type="EMBL" id="KGA13039.1"/>
    </source>
</evidence>
<dbReference type="PROSITE" id="PS51677">
    <property type="entry name" value="NODB"/>
    <property type="match status" value="1"/>
</dbReference>
<gene>
    <name evidence="2" type="ORF">GM51_20830</name>
</gene>
<dbReference type="PANTHER" id="PTHR10587:SF134">
    <property type="entry name" value="SECRETED PROTEIN"/>
    <property type="match status" value="1"/>
</dbReference>
<dbReference type="Gene3D" id="3.20.20.370">
    <property type="entry name" value="Glycoside hydrolase/deacetylase"/>
    <property type="match status" value="1"/>
</dbReference>
<dbReference type="GO" id="GO:0016810">
    <property type="term" value="F:hydrolase activity, acting on carbon-nitrogen (but not peptide) bonds"/>
    <property type="evidence" value="ECO:0007669"/>
    <property type="project" value="InterPro"/>
</dbReference>
<dbReference type="InterPro" id="IPR011330">
    <property type="entry name" value="Glyco_hydro/deAcase_b/a-brl"/>
</dbReference>
<dbReference type="SUPFAM" id="SSF88713">
    <property type="entry name" value="Glycoside hydrolase/deacetylase"/>
    <property type="match status" value="1"/>
</dbReference>
<name>A0A094PTN8_9ZZZZ</name>
<sequence length="191" mass="20961">MAAKITKVDTTDRVVFLTIDDGIVKDPAAMQFLVDNKMPATLFLVSGEFRKDPAYFAQILTVGGTISSHTMSHPALKGLSLERQTSEICNMKNAIAEELGFAGHLMRPPYGSSDENTRRASASCGINAVVNWNSELWEGNVDILQRPGLQPGDIFLTHFRTDLLDNLVAFKAALDQQGFTVGRLEDYLPNS</sequence>